<dbReference type="GO" id="GO:0033617">
    <property type="term" value="P:mitochondrial respiratory chain complex IV assembly"/>
    <property type="evidence" value="ECO:0007669"/>
    <property type="project" value="TreeGrafter"/>
</dbReference>
<comment type="similarity">
    <text evidence="4">Belongs to the cytochrome c oxidase subunit 6B family.</text>
</comment>
<organism evidence="10">
    <name type="scientific">Mytilinidion resinicola</name>
    <dbReference type="NCBI Taxonomy" id="574789"/>
    <lineage>
        <taxon>Eukaryota</taxon>
        <taxon>Fungi</taxon>
        <taxon>Dikarya</taxon>
        <taxon>Ascomycota</taxon>
        <taxon>Pezizomycotina</taxon>
        <taxon>Dothideomycetes</taxon>
        <taxon>Pleosporomycetidae</taxon>
        <taxon>Mytilinidiales</taxon>
        <taxon>Mytilinidiaceae</taxon>
        <taxon>Mytilinidion</taxon>
    </lineage>
</organism>
<proteinExistence type="inferred from homology"/>
<dbReference type="AlphaFoldDB" id="A0A6A6Z3P4"/>
<dbReference type="GO" id="GO:0005634">
    <property type="term" value="C:nucleus"/>
    <property type="evidence" value="ECO:0007669"/>
    <property type="project" value="UniProtKB-SubCell"/>
</dbReference>
<dbReference type="Gene3D" id="1.10.10.140">
    <property type="entry name" value="Cytochrome c oxidase, subunit VIb"/>
    <property type="match status" value="1"/>
</dbReference>
<evidence type="ECO:0000313" key="11">
    <source>
        <dbReference type="Proteomes" id="UP000504636"/>
    </source>
</evidence>
<evidence type="ECO:0000256" key="3">
    <source>
        <dbReference type="ARBA" id="ARBA00004569"/>
    </source>
</evidence>
<dbReference type="FunFam" id="1.10.10.140:FF:000003">
    <property type="entry name" value="Cytochrome c oxidase assembly factor 6"/>
    <property type="match status" value="1"/>
</dbReference>
<name>A0A6A6Z3P4_9PEZI</name>
<evidence type="ECO:0000256" key="8">
    <source>
        <dbReference type="ARBA" id="ARBA00023242"/>
    </source>
</evidence>
<dbReference type="Proteomes" id="UP000504636">
    <property type="component" value="Unplaced"/>
</dbReference>
<evidence type="ECO:0000313" key="12">
    <source>
        <dbReference type="RefSeq" id="XP_033581841.1"/>
    </source>
</evidence>
<dbReference type="Pfam" id="PF02297">
    <property type="entry name" value="COX6B"/>
    <property type="match status" value="1"/>
</dbReference>
<evidence type="ECO:0000256" key="7">
    <source>
        <dbReference type="ARBA" id="ARBA00023157"/>
    </source>
</evidence>
<reference evidence="12" key="3">
    <citation type="submission" date="2025-04" db="UniProtKB">
        <authorList>
            <consortium name="RefSeq"/>
        </authorList>
    </citation>
    <scope>IDENTIFICATION</scope>
    <source>
        <strain evidence="12">CBS 304.34</strain>
    </source>
</reference>
<dbReference type="GO" id="GO:0005758">
    <property type="term" value="C:mitochondrial intermembrane space"/>
    <property type="evidence" value="ECO:0007669"/>
    <property type="project" value="UniProtKB-SubCell"/>
</dbReference>
<dbReference type="EMBL" id="MU003694">
    <property type="protein sequence ID" value="KAF2814877.1"/>
    <property type="molecule type" value="Genomic_DNA"/>
</dbReference>
<keyword evidence="7" id="KW-1015">Disulfide bond</keyword>
<dbReference type="PANTHER" id="PTHR47677">
    <property type="entry name" value="CYTOCHROME C OXIDASE ASSEMBLY FACTOR 6"/>
    <property type="match status" value="1"/>
</dbReference>
<protein>
    <submittedName>
        <fullName evidence="10 12">Uncharacterized protein</fullName>
    </submittedName>
</protein>
<keyword evidence="6" id="KW-0496">Mitochondrion</keyword>
<comment type="subcellular location">
    <subcellularLocation>
        <location evidence="2">Cytoplasm</location>
    </subcellularLocation>
    <subcellularLocation>
        <location evidence="3">Mitochondrion intermembrane space</location>
    </subcellularLocation>
    <subcellularLocation>
        <location evidence="1">Nucleus</location>
    </subcellularLocation>
</comment>
<feature type="region of interest" description="Disordered" evidence="9">
    <location>
        <begin position="1"/>
        <end position="26"/>
    </location>
</feature>
<sequence>MGWIPSFGGSEPDAKAADKPYEPPMRSKRDKCYAARDAFFNCLEQNNILDAIKDEDKSKVACGAQNQRFEQNCATAWVEYFKKRRVVEYQKVQTIRRIEAEGGEVYPPGPLPPK</sequence>
<evidence type="ECO:0000256" key="2">
    <source>
        <dbReference type="ARBA" id="ARBA00004496"/>
    </source>
</evidence>
<feature type="compositionally biased region" description="Basic and acidic residues" evidence="9">
    <location>
        <begin position="12"/>
        <end position="26"/>
    </location>
</feature>
<keyword evidence="5" id="KW-0963">Cytoplasm</keyword>
<reference evidence="10 12" key="1">
    <citation type="journal article" date="2020" name="Stud. Mycol.">
        <title>101 Dothideomycetes genomes: a test case for predicting lifestyles and emergence of pathogens.</title>
        <authorList>
            <person name="Haridas S."/>
            <person name="Albert R."/>
            <person name="Binder M."/>
            <person name="Bloem J."/>
            <person name="Labutti K."/>
            <person name="Salamov A."/>
            <person name="Andreopoulos B."/>
            <person name="Baker S."/>
            <person name="Barry K."/>
            <person name="Bills G."/>
            <person name="Bluhm B."/>
            <person name="Cannon C."/>
            <person name="Castanera R."/>
            <person name="Culley D."/>
            <person name="Daum C."/>
            <person name="Ezra D."/>
            <person name="Gonzalez J."/>
            <person name="Henrissat B."/>
            <person name="Kuo A."/>
            <person name="Liang C."/>
            <person name="Lipzen A."/>
            <person name="Lutzoni F."/>
            <person name="Magnuson J."/>
            <person name="Mondo S."/>
            <person name="Nolan M."/>
            <person name="Ohm R."/>
            <person name="Pangilinan J."/>
            <person name="Park H.-J."/>
            <person name="Ramirez L."/>
            <person name="Alfaro M."/>
            <person name="Sun H."/>
            <person name="Tritt A."/>
            <person name="Yoshinaga Y."/>
            <person name="Zwiers L.-H."/>
            <person name="Turgeon B."/>
            <person name="Goodwin S."/>
            <person name="Spatafora J."/>
            <person name="Crous P."/>
            <person name="Grigoriev I."/>
        </authorList>
    </citation>
    <scope>NUCLEOTIDE SEQUENCE</scope>
    <source>
        <strain evidence="10 12">CBS 304.34</strain>
    </source>
</reference>
<dbReference type="InterPro" id="IPR048281">
    <property type="entry name" value="COA6_fun"/>
</dbReference>
<dbReference type="PROSITE" id="PS51808">
    <property type="entry name" value="CHCH"/>
    <property type="match status" value="1"/>
</dbReference>
<dbReference type="OrthoDB" id="5545577at2759"/>
<evidence type="ECO:0000313" key="10">
    <source>
        <dbReference type="EMBL" id="KAF2814877.1"/>
    </source>
</evidence>
<evidence type="ECO:0000256" key="9">
    <source>
        <dbReference type="SAM" id="MobiDB-lite"/>
    </source>
</evidence>
<accession>A0A6A6Z3P4</accession>
<keyword evidence="8" id="KW-0539">Nucleus</keyword>
<reference evidence="12" key="2">
    <citation type="submission" date="2020-04" db="EMBL/GenBank/DDBJ databases">
        <authorList>
            <consortium name="NCBI Genome Project"/>
        </authorList>
    </citation>
    <scope>NUCLEOTIDE SEQUENCE</scope>
    <source>
        <strain evidence="12">CBS 304.34</strain>
    </source>
</reference>
<evidence type="ECO:0000256" key="1">
    <source>
        <dbReference type="ARBA" id="ARBA00004123"/>
    </source>
</evidence>
<evidence type="ECO:0000256" key="6">
    <source>
        <dbReference type="ARBA" id="ARBA00023128"/>
    </source>
</evidence>
<evidence type="ECO:0000256" key="4">
    <source>
        <dbReference type="ARBA" id="ARBA00006425"/>
    </source>
</evidence>
<keyword evidence="11" id="KW-1185">Reference proteome</keyword>
<dbReference type="InterPro" id="IPR036549">
    <property type="entry name" value="CX6/COA6-like_sf"/>
</dbReference>
<dbReference type="GeneID" id="54459905"/>
<dbReference type="PANTHER" id="PTHR47677:SF1">
    <property type="entry name" value="CYTOCHROME C OXIDASE ASSEMBLY FACTOR 6"/>
    <property type="match status" value="1"/>
</dbReference>
<dbReference type="InterPro" id="IPR048280">
    <property type="entry name" value="COX6B-like"/>
</dbReference>
<gene>
    <name evidence="10 12" type="ORF">BDZ99DRAFT_458846</name>
</gene>
<evidence type="ECO:0000256" key="5">
    <source>
        <dbReference type="ARBA" id="ARBA00022490"/>
    </source>
</evidence>
<dbReference type="RefSeq" id="XP_033581841.1">
    <property type="nucleotide sequence ID" value="XM_033719012.1"/>
</dbReference>
<dbReference type="SUPFAM" id="SSF47694">
    <property type="entry name" value="Cytochrome c oxidase subunit h"/>
    <property type="match status" value="1"/>
</dbReference>